<dbReference type="PANTHER" id="PTHR30203">
    <property type="entry name" value="OUTER MEMBRANE CATION EFFLUX PROTEIN"/>
    <property type="match status" value="1"/>
</dbReference>
<dbReference type="GO" id="GO:0003700">
    <property type="term" value="F:DNA-binding transcription factor activity"/>
    <property type="evidence" value="ECO:0007669"/>
    <property type="project" value="InterPro"/>
</dbReference>
<comment type="caution">
    <text evidence="4">The sequence shown here is derived from an EMBL/GenBank/DDBJ whole genome shotgun (WGS) entry which is preliminary data.</text>
</comment>
<dbReference type="InterPro" id="IPR036388">
    <property type="entry name" value="WH-like_DNA-bd_sf"/>
</dbReference>
<dbReference type="Gene3D" id="1.10.10.10">
    <property type="entry name" value="Winged helix-like DNA-binding domain superfamily/Winged helix DNA-binding domain"/>
    <property type="match status" value="1"/>
</dbReference>
<feature type="region of interest" description="Disordered" evidence="2">
    <location>
        <begin position="1046"/>
        <end position="1111"/>
    </location>
</feature>
<evidence type="ECO:0000313" key="5">
    <source>
        <dbReference type="EMBL" id="CAL1125497.1"/>
    </source>
</evidence>
<keyword evidence="1" id="KW-0175">Coiled coil</keyword>
<dbReference type="Proteomes" id="UP001152797">
    <property type="component" value="Unassembled WGS sequence"/>
</dbReference>
<dbReference type="AlphaFoldDB" id="A0A9P1BEX0"/>
<dbReference type="Gene3D" id="1.20.1600.10">
    <property type="entry name" value="Outer membrane efflux proteins (OEP)"/>
    <property type="match status" value="2"/>
</dbReference>
<dbReference type="EMBL" id="CAMXCT020000001">
    <property type="protein sequence ID" value="CAL1125497.1"/>
    <property type="molecule type" value="Genomic_DNA"/>
</dbReference>
<feature type="compositionally biased region" description="Acidic residues" evidence="2">
    <location>
        <begin position="1070"/>
        <end position="1088"/>
    </location>
</feature>
<dbReference type="InterPro" id="IPR010131">
    <property type="entry name" value="MdtP/NodT-like"/>
</dbReference>
<dbReference type="EMBL" id="CAMXCT010000001">
    <property type="protein sequence ID" value="CAI3972122.1"/>
    <property type="molecule type" value="Genomic_DNA"/>
</dbReference>
<dbReference type="GO" id="GO:0015562">
    <property type="term" value="F:efflux transmembrane transporter activity"/>
    <property type="evidence" value="ECO:0007669"/>
    <property type="project" value="InterPro"/>
</dbReference>
<dbReference type="Pfam" id="PF01047">
    <property type="entry name" value="MarR"/>
    <property type="match status" value="1"/>
</dbReference>
<gene>
    <name evidence="4" type="ORF">C1SCF055_LOCUS712</name>
</gene>
<evidence type="ECO:0000256" key="2">
    <source>
        <dbReference type="SAM" id="MobiDB-lite"/>
    </source>
</evidence>
<organism evidence="4">
    <name type="scientific">Cladocopium goreaui</name>
    <dbReference type="NCBI Taxonomy" id="2562237"/>
    <lineage>
        <taxon>Eukaryota</taxon>
        <taxon>Sar</taxon>
        <taxon>Alveolata</taxon>
        <taxon>Dinophyceae</taxon>
        <taxon>Suessiales</taxon>
        <taxon>Symbiodiniaceae</taxon>
        <taxon>Cladocopium</taxon>
    </lineage>
</organism>
<sequence length="1111" mass="121951">MPTSQPNEATAWLVVAESISLCGRRMRGALSSALSEVELGDAQFSLLWNCLNSTAGGSSQRHLAEALSVSPAHVSSTLEQLRRLGFLKSQRCETDRRRQVWVVTPEGRNVVHRVVNRLQPWATQLANELGSESQEELLGLLQALLKLLGDLELEASNPNDHDNGNSRLRGLLGLALILTAWLGGSGCSLPYYREQADWDAYRLIHQKNEHPHWYSGRYNININPRSRMYDPYDPDCEPMPPDDPVANRLMHTIDGKQAYPCWYKNGTTPYVQNPMWAQYLETDEEGELVLKMNQAVLLARLNSTEYQGNLEDLYLSALDVAFERFRFDTQFFASTDTNGDFDGRDIGGQSSSILNVNNDVEARRLFASGGELVAGFANSFVWQFAGTDTYAASSLLDFSLLQPLLRGGTRAVVLETLTISERVLLYNVRQMERYRKGFYVEVTTGRSAGPGPNRRGGLFGGAGLTGFTGVGGGGFGGVGGGGGGFAGGAGAAQAGGYLGLLQDQQQIRNQEANVAGLRDSLAQLQATYDAGRIDRFQVDLALQALYNAQSRLLSTKAAYESSLDNFKVSQLGLPPDVPVETNDSILDQFNLIDPGLTEIQNSVGDVLENLRDAGNNAEEISIDMDAADAVRAKAAAHLAIVEEDLEKLDEALPERRESLEKLRRSEELQKGNVNPAAYSIEDMEQRAEQLHRDFKQLVVRLEETFGALRNLAADAEQLPTETARTLLIDTLTSLSGELVDLMLIQARSRLESATLIDIDLDPHTAYMIALNNRLDIMNARGNLVDTWRLITFNANRLEGELNISLEGDLGTNDDKPFRFRGTSGSLRAGIEFDAPITRLEERNLYRQSLIEYQQARRSFYELRDQLYQGLRNTLRTVELNKLNFELRRAAVLTAINQVEVTQLRLNQPPQPGEQSQLGATTARDLVSALSDLLSVQNDFLSVWVNNEVQRVGLDFDLGTMRLDKQGLWVDPGPITAEALGAPTSGEADADMDLIPPGNDDQSAPGVIPPNVPSIEEALPLDPEAEPLEMPAPAVPPTDSIQLELPEPKAAKTTQTTKATTTVRLITAEAPPDDEDGDSAPASDDESDVPEEKATSKKDHPPGGGWKPSKPR</sequence>
<evidence type="ECO:0000313" key="4">
    <source>
        <dbReference type="EMBL" id="CAI3972122.1"/>
    </source>
</evidence>
<feature type="compositionally biased region" description="Low complexity" evidence="2">
    <location>
        <begin position="1050"/>
        <end position="1061"/>
    </location>
</feature>
<dbReference type="PROSITE" id="PS50995">
    <property type="entry name" value="HTH_MARR_2"/>
    <property type="match status" value="1"/>
</dbReference>
<dbReference type="InterPro" id="IPR036390">
    <property type="entry name" value="WH_DNA-bd_sf"/>
</dbReference>
<dbReference type="InterPro" id="IPR000835">
    <property type="entry name" value="HTH_MarR-typ"/>
</dbReference>
<feature type="compositionally biased region" description="Basic and acidic residues" evidence="2">
    <location>
        <begin position="1089"/>
        <end position="1100"/>
    </location>
</feature>
<keyword evidence="7" id="KW-1185">Reference proteome</keyword>
<feature type="domain" description="HTH marR-type" evidence="3">
    <location>
        <begin position="12"/>
        <end position="146"/>
    </location>
</feature>
<accession>A0A9P1BEX0</accession>
<feature type="coiled-coil region" evidence="1">
    <location>
        <begin position="631"/>
        <end position="700"/>
    </location>
</feature>
<dbReference type="SUPFAM" id="SSF56954">
    <property type="entry name" value="Outer membrane efflux proteins (OEP)"/>
    <property type="match status" value="2"/>
</dbReference>
<evidence type="ECO:0000256" key="1">
    <source>
        <dbReference type="SAM" id="Coils"/>
    </source>
</evidence>
<name>A0A9P1BEX0_9DINO</name>
<proteinExistence type="predicted"/>
<evidence type="ECO:0000313" key="7">
    <source>
        <dbReference type="Proteomes" id="UP001152797"/>
    </source>
</evidence>
<evidence type="ECO:0000259" key="3">
    <source>
        <dbReference type="PROSITE" id="PS50995"/>
    </source>
</evidence>
<reference evidence="4" key="1">
    <citation type="submission" date="2022-10" db="EMBL/GenBank/DDBJ databases">
        <authorList>
            <person name="Chen Y."/>
            <person name="Dougan E. K."/>
            <person name="Chan C."/>
            <person name="Rhodes N."/>
            <person name="Thang M."/>
        </authorList>
    </citation>
    <scope>NUCLEOTIDE SEQUENCE</scope>
</reference>
<dbReference type="EMBL" id="CAMXCT030000001">
    <property type="protein sequence ID" value="CAL4759434.1"/>
    <property type="molecule type" value="Genomic_DNA"/>
</dbReference>
<dbReference type="SMART" id="SM00347">
    <property type="entry name" value="HTH_MARR"/>
    <property type="match status" value="1"/>
</dbReference>
<dbReference type="PANTHER" id="PTHR30203:SF33">
    <property type="entry name" value="BLR4455 PROTEIN"/>
    <property type="match status" value="1"/>
</dbReference>
<reference evidence="5" key="2">
    <citation type="submission" date="2024-04" db="EMBL/GenBank/DDBJ databases">
        <authorList>
            <person name="Chen Y."/>
            <person name="Shah S."/>
            <person name="Dougan E. K."/>
            <person name="Thang M."/>
            <person name="Chan C."/>
        </authorList>
    </citation>
    <scope>NUCLEOTIDE SEQUENCE [LARGE SCALE GENOMIC DNA]</scope>
</reference>
<evidence type="ECO:0000313" key="6">
    <source>
        <dbReference type="EMBL" id="CAL4759434.1"/>
    </source>
</evidence>
<dbReference type="SUPFAM" id="SSF46785">
    <property type="entry name" value="Winged helix' DNA-binding domain"/>
    <property type="match status" value="1"/>
</dbReference>
<protein>
    <submittedName>
        <fullName evidence="6">Outer membrane efflux protein</fullName>
    </submittedName>
</protein>